<dbReference type="EMBL" id="LUGG01000006">
    <property type="protein sequence ID" value="OBZ74257.1"/>
    <property type="molecule type" value="Genomic_DNA"/>
</dbReference>
<evidence type="ECO:0008006" key="3">
    <source>
        <dbReference type="Google" id="ProtNLM"/>
    </source>
</evidence>
<sequence>MRMLRSRTSLEPDDDYMLSSASSTANNLCRSMTFHVDGNRTRAVLPHPEPAIRLYSHLDRAANAISSTLYMVDMLGYLPNLRHVAIEYVDWGFDDIFDQLRLMAFPDQVTRLDIKFSYSSASLLPLADGLREHYVRRWHPHWSTPHVRHLCISGAPMHFVADIVETCPGIETLELDCPARLEALAPLPSSVRTLVLRMPSGSVHRKSVEKWGLNAAVEAGLFFYPTRPRIVINSGPIEPSAWKEIQRLCKASSIQLVHRPYAHVATEAFCSS</sequence>
<name>A0A1C7MCC3_GRIFR</name>
<dbReference type="OMA" id="MTFHVDG"/>
<dbReference type="AlphaFoldDB" id="A0A1C7MCC3"/>
<dbReference type="Proteomes" id="UP000092993">
    <property type="component" value="Unassembled WGS sequence"/>
</dbReference>
<dbReference type="OrthoDB" id="2836053at2759"/>
<organism evidence="1 2">
    <name type="scientific">Grifola frondosa</name>
    <name type="common">Maitake</name>
    <name type="synonym">Polyporus frondosus</name>
    <dbReference type="NCBI Taxonomy" id="5627"/>
    <lineage>
        <taxon>Eukaryota</taxon>
        <taxon>Fungi</taxon>
        <taxon>Dikarya</taxon>
        <taxon>Basidiomycota</taxon>
        <taxon>Agaricomycotina</taxon>
        <taxon>Agaricomycetes</taxon>
        <taxon>Polyporales</taxon>
        <taxon>Grifolaceae</taxon>
        <taxon>Grifola</taxon>
    </lineage>
</organism>
<protein>
    <recommendedName>
        <fullName evidence="3">F-box domain-containing protein</fullName>
    </recommendedName>
</protein>
<keyword evidence="2" id="KW-1185">Reference proteome</keyword>
<proteinExistence type="predicted"/>
<evidence type="ECO:0000313" key="1">
    <source>
        <dbReference type="EMBL" id="OBZ74257.1"/>
    </source>
</evidence>
<accession>A0A1C7MCC3</accession>
<reference evidence="1 2" key="1">
    <citation type="submission" date="2016-03" db="EMBL/GenBank/DDBJ databases">
        <title>Whole genome sequencing of Grifola frondosa 9006-11.</title>
        <authorList>
            <person name="Min B."/>
            <person name="Park H."/>
            <person name="Kim J.-G."/>
            <person name="Cho H."/>
            <person name="Oh Y.-L."/>
            <person name="Kong W.-S."/>
            <person name="Choi I.-G."/>
        </authorList>
    </citation>
    <scope>NUCLEOTIDE SEQUENCE [LARGE SCALE GENOMIC DNA]</scope>
    <source>
        <strain evidence="1 2">9006-11</strain>
    </source>
</reference>
<evidence type="ECO:0000313" key="2">
    <source>
        <dbReference type="Proteomes" id="UP000092993"/>
    </source>
</evidence>
<comment type="caution">
    <text evidence="1">The sequence shown here is derived from an EMBL/GenBank/DDBJ whole genome shotgun (WGS) entry which is preliminary data.</text>
</comment>
<gene>
    <name evidence="1" type="ORF">A0H81_06034</name>
</gene>